<reference evidence="5" key="2">
    <citation type="submission" date="2015-01" db="EMBL/GenBank/DDBJ databases">
        <title>Draft genome sequence of potential hydrocarbon metabolising strain of Rhodococcus rhodochrous.</title>
        <authorList>
            <person name="Aggarwal R.K."/>
            <person name="Dawar C."/>
        </authorList>
    </citation>
    <scope>NUCLEOTIDE SEQUENCE [LARGE SCALE GENOMIC DNA]</scope>
    <source>
        <strain evidence="5">KG-21</strain>
    </source>
</reference>
<gene>
    <name evidence="4" type="ORF">Z051_09215</name>
</gene>
<dbReference type="SUPFAM" id="SSF55331">
    <property type="entry name" value="Tautomerase/MIF"/>
    <property type="match status" value="1"/>
</dbReference>
<proteinExistence type="inferred from homology"/>
<evidence type="ECO:0000313" key="5">
    <source>
        <dbReference type="Proteomes" id="UP000037712"/>
    </source>
</evidence>
<dbReference type="PATRIC" id="fig|1441923.3.peg.2039"/>
<evidence type="ECO:0000313" key="4">
    <source>
        <dbReference type="EMBL" id="KOS56513.1"/>
    </source>
</evidence>
<keyword evidence="2" id="KW-0413">Isomerase</keyword>
<dbReference type="Gene3D" id="3.30.429.10">
    <property type="entry name" value="Macrophage Migration Inhibitory Factor"/>
    <property type="match status" value="2"/>
</dbReference>
<dbReference type="PANTHER" id="PTHR35530:SF1">
    <property type="entry name" value="2-HYDROXYMUCONATE TAUTOMERASE"/>
    <property type="match status" value="1"/>
</dbReference>
<reference evidence="4 5" key="1">
    <citation type="journal article" date="2015" name="Genome Announc.">
        <title>Draft Genome Sequence of Rhodococcus rhodochrous Strain KG-21, a Soil Isolate from Oil Fields of Krishna-Godavari Basin, India.</title>
        <authorList>
            <person name="Dawar C."/>
            <person name="Aggarwal R.K."/>
        </authorList>
    </citation>
    <scope>NUCLEOTIDE SEQUENCE [LARGE SCALE GENOMIC DNA]</scope>
    <source>
        <strain evidence="4 5">KG-21</strain>
    </source>
</reference>
<protein>
    <submittedName>
        <fullName evidence="4">4-oxalocrotonate tautomerase</fullName>
    </submittedName>
</protein>
<dbReference type="Proteomes" id="UP000037712">
    <property type="component" value="Unassembled WGS sequence"/>
</dbReference>
<dbReference type="PANTHER" id="PTHR35530">
    <property type="entry name" value="TAUTOMERASE-RELATED"/>
    <property type="match status" value="1"/>
</dbReference>
<dbReference type="RefSeq" id="WP_054372374.1">
    <property type="nucleotide sequence ID" value="NZ_AZYO01000017.1"/>
</dbReference>
<dbReference type="Pfam" id="PF01361">
    <property type="entry name" value="Tautomerase"/>
    <property type="match status" value="1"/>
</dbReference>
<dbReference type="InterPro" id="IPR014347">
    <property type="entry name" value="Tautomerase/MIF_sf"/>
</dbReference>
<evidence type="ECO:0000259" key="3">
    <source>
        <dbReference type="Pfam" id="PF01361"/>
    </source>
</evidence>
<feature type="domain" description="4-oxalocrotonate tautomerase-like" evidence="3">
    <location>
        <begin position="73"/>
        <end position="123"/>
    </location>
</feature>
<evidence type="ECO:0000256" key="2">
    <source>
        <dbReference type="ARBA" id="ARBA00023235"/>
    </source>
</evidence>
<dbReference type="InterPro" id="IPR004370">
    <property type="entry name" value="4-OT-like_dom"/>
</dbReference>
<organism evidence="4 5">
    <name type="scientific">Rhodococcus rhodochrous KG-21</name>
    <dbReference type="NCBI Taxonomy" id="1441923"/>
    <lineage>
        <taxon>Bacteria</taxon>
        <taxon>Bacillati</taxon>
        <taxon>Actinomycetota</taxon>
        <taxon>Actinomycetes</taxon>
        <taxon>Mycobacteriales</taxon>
        <taxon>Nocardiaceae</taxon>
        <taxon>Rhodococcus</taxon>
    </lineage>
</organism>
<name>A0A0M9WPB0_RHORH</name>
<comment type="similarity">
    <text evidence="1">Belongs to the 4-oxalocrotonate tautomerase family.</text>
</comment>
<accession>A0A0M9WPB0</accession>
<evidence type="ECO:0000256" key="1">
    <source>
        <dbReference type="ARBA" id="ARBA00006723"/>
    </source>
</evidence>
<dbReference type="AlphaFoldDB" id="A0A0M9WPB0"/>
<comment type="caution">
    <text evidence="4">The sequence shown here is derived from an EMBL/GenBank/DDBJ whole genome shotgun (WGS) entry which is preliminary data.</text>
</comment>
<dbReference type="EMBL" id="AZYO01000017">
    <property type="protein sequence ID" value="KOS56513.1"/>
    <property type="molecule type" value="Genomic_DNA"/>
</dbReference>
<sequence>MPVAHFHLVDGAYTAGQRRRLLADASRCYAEVLDSPIERVRAFVVRYGPDDAATAGTVIADGGTPAPYFTAIVLAGRPIEQRQELAARFTDLIVEILGAQRDLVRGQIVEVDPVNWSIAGNPAAAARADEVAARAAATQPAR</sequence>
<dbReference type="GO" id="GO:0016853">
    <property type="term" value="F:isomerase activity"/>
    <property type="evidence" value="ECO:0007669"/>
    <property type="project" value="UniProtKB-KW"/>
</dbReference>